<keyword evidence="2" id="KW-0134">Cell wall</keyword>
<dbReference type="Pfam" id="PF11545">
    <property type="entry name" value="HemeBinding_Shp"/>
    <property type="match status" value="1"/>
</dbReference>
<feature type="compositionally biased region" description="Low complexity" evidence="6">
    <location>
        <begin position="488"/>
        <end position="514"/>
    </location>
</feature>
<dbReference type="PROSITE" id="PS50978">
    <property type="entry name" value="NEAT"/>
    <property type="match status" value="3"/>
</dbReference>
<evidence type="ECO:0000259" key="9">
    <source>
        <dbReference type="PROSITE" id="PS50978"/>
    </source>
</evidence>
<dbReference type="RefSeq" id="WP_018591122.1">
    <property type="nucleotide sequence ID" value="NZ_CP117523.1"/>
</dbReference>
<reference evidence="10 11" key="1">
    <citation type="journal article" date="2023" name="PLoS ONE">
        <title>Genome-based metabolic and phylogenomic analysis of three Terrisporobacter species.</title>
        <authorList>
            <person name="Boer T."/>
            <person name="Bengelsdorf F.R."/>
            <person name="Bomeke M."/>
            <person name="Daniel R."/>
            <person name="Poehlein A."/>
        </authorList>
    </citation>
    <scope>NUCLEOTIDE SEQUENCE [LARGE SCALE GENOMIC DNA]</scope>
    <source>
        <strain evidence="10 11">DSM 1288</strain>
    </source>
</reference>
<protein>
    <recommendedName>
        <fullName evidence="12">LPXTG-motif cell wall anchor domain-containing protein</fullName>
    </recommendedName>
</protein>
<evidence type="ECO:0000256" key="1">
    <source>
        <dbReference type="ARBA" id="ARBA00004196"/>
    </source>
</evidence>
<feature type="compositionally biased region" description="Gly residues" evidence="6">
    <location>
        <begin position="328"/>
        <end position="342"/>
    </location>
</feature>
<feature type="chain" id="PRO_5046370785" description="LPXTG-motif cell wall anchor domain-containing protein" evidence="7">
    <location>
        <begin position="31"/>
        <end position="677"/>
    </location>
</feature>
<keyword evidence="11" id="KW-1185">Reference proteome</keyword>
<evidence type="ECO:0000259" key="8">
    <source>
        <dbReference type="PROSITE" id="PS50847"/>
    </source>
</evidence>
<dbReference type="EMBL" id="CP117523">
    <property type="protein sequence ID" value="WWD83453.1"/>
    <property type="molecule type" value="Genomic_DNA"/>
</dbReference>
<evidence type="ECO:0000256" key="2">
    <source>
        <dbReference type="ARBA" id="ARBA00022512"/>
    </source>
</evidence>
<gene>
    <name evidence="10" type="ORF">TEGL_18630</name>
</gene>
<dbReference type="InterPro" id="IPR037250">
    <property type="entry name" value="NEAT_dom_sf"/>
</dbReference>
<evidence type="ECO:0000256" key="6">
    <source>
        <dbReference type="SAM" id="MobiDB-lite"/>
    </source>
</evidence>
<feature type="domain" description="NEAT" evidence="9">
    <location>
        <begin position="521"/>
        <end position="646"/>
    </location>
</feature>
<feature type="compositionally biased region" description="Low complexity" evidence="6">
    <location>
        <begin position="343"/>
        <end position="360"/>
    </location>
</feature>
<name>A0ABZ2EV21_9FIRM</name>
<dbReference type="SMART" id="SM00725">
    <property type="entry name" value="NEAT"/>
    <property type="match status" value="3"/>
</dbReference>
<feature type="signal peptide" evidence="7">
    <location>
        <begin position="1"/>
        <end position="30"/>
    </location>
</feature>
<keyword evidence="5" id="KW-0572">Peptidoglycan-anchor</keyword>
<feature type="region of interest" description="Disordered" evidence="6">
    <location>
        <begin position="165"/>
        <end position="191"/>
    </location>
</feature>
<evidence type="ECO:0000256" key="3">
    <source>
        <dbReference type="ARBA" id="ARBA00022525"/>
    </source>
</evidence>
<evidence type="ECO:0000256" key="5">
    <source>
        <dbReference type="ARBA" id="ARBA00023088"/>
    </source>
</evidence>
<keyword evidence="4 7" id="KW-0732">Signal</keyword>
<dbReference type="InterPro" id="IPR006635">
    <property type="entry name" value="NEAT_dom"/>
</dbReference>
<evidence type="ECO:0000256" key="4">
    <source>
        <dbReference type="ARBA" id="ARBA00022729"/>
    </source>
</evidence>
<feature type="domain" description="NEAT" evidence="9">
    <location>
        <begin position="363"/>
        <end position="488"/>
    </location>
</feature>
<feature type="region of interest" description="Disordered" evidence="6">
    <location>
        <begin position="304"/>
        <end position="360"/>
    </location>
</feature>
<feature type="domain" description="Gram-positive cocci surface proteins LPxTG" evidence="8">
    <location>
        <begin position="646"/>
        <end position="677"/>
    </location>
</feature>
<feature type="region of interest" description="Disordered" evidence="6">
    <location>
        <begin position="480"/>
        <end position="515"/>
    </location>
</feature>
<dbReference type="InterPro" id="IPR019931">
    <property type="entry name" value="LPXTG_anchor"/>
</dbReference>
<comment type="subcellular location">
    <subcellularLocation>
        <location evidence="1">Cell envelope</location>
    </subcellularLocation>
</comment>
<sequence>MIRKGQLVKNTAITLAIISVFGSTLTPVSAAEIMKNSTAITQYVEGTYDISVKLRKTNSSTENSMANKYLKSSKIEVSKGKMYMTMTFEGDEQYKIATLLQKVQPVINGKEVTGVKTTNNSSENTKTIKFEINSLEDKISLNLEMNIGFVITASCDVEMGKINIPTVPDDDAVTSPTPSVPDEGENDKEDIKENEKNLETVLKHETQDKDSSANRYLQSSKLKTVGNKKYMVMNFNNGNMFTAMKASVNGKEVDTKFEYDEKSDIATVEFEVSSLEDKMLLTFTYNTPIGSMTHSARIQSKIAGTEDGGETTPPNDNEEDKDNNGSGSNNGLGSGSDNGTGNGSNNNSGSGSNSNSSNSSNTYKNGYYQLKNILHCDNAVGYQMVRNLLSETTNMEVENGKTYVTLRMSSYSLMGDITMKVNNKTAKFTKNVINNDTVEFTVEVPNLNAKITMGMFVTAMNKTVDFGVSFDKSTVKFISSNEEPTIPGSNGSSTNNSGNTNSSSNNSNSGSNNTVVENNAAKGKLYTIKNEIVSDSATGREMARKYLNSTTKIEEINGKMYATLTFTGVDLMSNHKIYVNGSLVNYTVTASSSSSKSIRFAIPDINADIKVQVYVIPMNSTVTFGVKLLEDTLTFVKDFDVKDGNLPQTGSAFGSEILLGLGGLLTASGALLRRKRK</sequence>
<dbReference type="Gene3D" id="2.60.40.1850">
    <property type="match status" value="4"/>
</dbReference>
<evidence type="ECO:0000256" key="7">
    <source>
        <dbReference type="SAM" id="SignalP"/>
    </source>
</evidence>
<dbReference type="Proteomes" id="UP001348492">
    <property type="component" value="Chromosome"/>
</dbReference>
<dbReference type="Pfam" id="PF05031">
    <property type="entry name" value="NEAT"/>
    <property type="match status" value="3"/>
</dbReference>
<dbReference type="PROSITE" id="PS50847">
    <property type="entry name" value="GRAM_POS_ANCHORING"/>
    <property type="match status" value="1"/>
</dbReference>
<proteinExistence type="predicted"/>
<dbReference type="NCBIfam" id="TIGR01167">
    <property type="entry name" value="LPXTG_anchor"/>
    <property type="match status" value="1"/>
</dbReference>
<evidence type="ECO:0008006" key="12">
    <source>
        <dbReference type="Google" id="ProtNLM"/>
    </source>
</evidence>
<evidence type="ECO:0000313" key="11">
    <source>
        <dbReference type="Proteomes" id="UP001348492"/>
    </source>
</evidence>
<keyword evidence="3" id="KW-0964">Secreted</keyword>
<dbReference type="InterPro" id="IPR020985">
    <property type="entry name" value="Cell_surface_Shp_haem-bd"/>
</dbReference>
<dbReference type="CDD" id="cd06920">
    <property type="entry name" value="NEAT"/>
    <property type="match status" value="4"/>
</dbReference>
<dbReference type="SUPFAM" id="SSF158911">
    <property type="entry name" value="NEAT domain-like"/>
    <property type="match status" value="4"/>
</dbReference>
<feature type="domain" description="NEAT" evidence="9">
    <location>
        <begin position="43"/>
        <end position="177"/>
    </location>
</feature>
<evidence type="ECO:0000313" key="10">
    <source>
        <dbReference type="EMBL" id="WWD83453.1"/>
    </source>
</evidence>
<organism evidence="10 11">
    <name type="scientific">Terrisporobacter glycolicus ATCC 14880 = DSM 1288</name>
    <dbReference type="NCBI Taxonomy" id="1121315"/>
    <lineage>
        <taxon>Bacteria</taxon>
        <taxon>Bacillati</taxon>
        <taxon>Bacillota</taxon>
        <taxon>Clostridia</taxon>
        <taxon>Peptostreptococcales</taxon>
        <taxon>Peptostreptococcaceae</taxon>
        <taxon>Terrisporobacter</taxon>
    </lineage>
</organism>
<accession>A0ABZ2EV21</accession>